<dbReference type="AlphaFoldDB" id="A0A9X3XAZ8"/>
<protein>
    <submittedName>
        <fullName evidence="2">Uncharacterized protein</fullName>
    </submittedName>
</protein>
<evidence type="ECO:0000313" key="3">
    <source>
        <dbReference type="Proteomes" id="UP001151081"/>
    </source>
</evidence>
<feature type="compositionally biased region" description="Polar residues" evidence="1">
    <location>
        <begin position="1"/>
        <end position="11"/>
    </location>
</feature>
<accession>A0A9X3XAZ8</accession>
<organism evidence="2 3">
    <name type="scientific">Polyangium jinanense</name>
    <dbReference type="NCBI Taxonomy" id="2829994"/>
    <lineage>
        <taxon>Bacteria</taxon>
        <taxon>Pseudomonadati</taxon>
        <taxon>Myxococcota</taxon>
        <taxon>Polyangia</taxon>
        <taxon>Polyangiales</taxon>
        <taxon>Polyangiaceae</taxon>
        <taxon>Polyangium</taxon>
    </lineage>
</organism>
<evidence type="ECO:0000256" key="1">
    <source>
        <dbReference type="SAM" id="MobiDB-lite"/>
    </source>
</evidence>
<dbReference type="RefSeq" id="WP_272459015.1">
    <property type="nucleotide sequence ID" value="NZ_JAGTJJ010000021.1"/>
</dbReference>
<feature type="region of interest" description="Disordered" evidence="1">
    <location>
        <begin position="1"/>
        <end position="24"/>
    </location>
</feature>
<proteinExistence type="predicted"/>
<gene>
    <name evidence="2" type="ORF">KEG57_28875</name>
</gene>
<name>A0A9X3XAZ8_9BACT</name>
<reference evidence="2 3" key="1">
    <citation type="submission" date="2021-04" db="EMBL/GenBank/DDBJ databases">
        <title>Genome analysis of Polyangium sp.</title>
        <authorList>
            <person name="Li Y."/>
            <person name="Wang J."/>
        </authorList>
    </citation>
    <scope>NUCLEOTIDE SEQUENCE [LARGE SCALE GENOMIC DNA]</scope>
    <source>
        <strain evidence="2 3">SDU14</strain>
    </source>
</reference>
<dbReference type="Proteomes" id="UP001151081">
    <property type="component" value="Unassembled WGS sequence"/>
</dbReference>
<comment type="caution">
    <text evidence="2">The sequence shown here is derived from an EMBL/GenBank/DDBJ whole genome shotgun (WGS) entry which is preliminary data.</text>
</comment>
<sequence length="89" mass="9621">MADPSTRTPNAPTDEAGTSLPTELAIGTDGRIYINAESMPPDKREGRLMFQGYAMTPAEARDAIDTIHRLAFNVTVEVLQGSREGSGQR</sequence>
<evidence type="ECO:0000313" key="2">
    <source>
        <dbReference type="EMBL" id="MDC3984556.1"/>
    </source>
</evidence>
<dbReference type="EMBL" id="JAGTJJ010000021">
    <property type="protein sequence ID" value="MDC3984556.1"/>
    <property type="molecule type" value="Genomic_DNA"/>
</dbReference>
<keyword evidence="3" id="KW-1185">Reference proteome</keyword>